<dbReference type="InterPro" id="IPR056529">
    <property type="entry name" value="HVO_2928_N"/>
</dbReference>
<evidence type="ECO:0000313" key="6">
    <source>
        <dbReference type="Proteomes" id="UP000199370"/>
    </source>
</evidence>
<evidence type="ECO:0000313" key="5">
    <source>
        <dbReference type="EMBL" id="SDN10097.1"/>
    </source>
</evidence>
<reference evidence="5 6" key="1">
    <citation type="submission" date="2016-10" db="EMBL/GenBank/DDBJ databases">
        <authorList>
            <person name="de Groot N.N."/>
        </authorList>
    </citation>
    <scope>NUCLEOTIDE SEQUENCE [LARGE SCALE GENOMIC DNA]</scope>
    <source>
        <strain evidence="6">EB21,IBRC-M 10013,KCTC 4048</strain>
    </source>
</reference>
<dbReference type="AlphaFoldDB" id="A0A1G9YM57"/>
<dbReference type="STRING" id="996166.SAMN05192554_11536"/>
<dbReference type="EMBL" id="FNIA01000015">
    <property type="protein sequence ID" value="SDN10097.1"/>
    <property type="molecule type" value="Genomic_DNA"/>
</dbReference>
<dbReference type="InterPro" id="IPR007050">
    <property type="entry name" value="HTH_bacterioopsin"/>
</dbReference>
<evidence type="ECO:0000259" key="3">
    <source>
        <dbReference type="Pfam" id="PF04967"/>
    </source>
</evidence>
<dbReference type="PANTHER" id="PTHR34236:SF1">
    <property type="entry name" value="DIMETHYL SULFOXIDE REDUCTASE TRANSCRIPTIONAL ACTIVATOR"/>
    <property type="match status" value="1"/>
</dbReference>
<keyword evidence="1" id="KW-0805">Transcription regulation</keyword>
<dbReference type="Pfam" id="PF04967">
    <property type="entry name" value="HTH_10"/>
    <property type="match status" value="1"/>
</dbReference>
<dbReference type="PANTHER" id="PTHR34236">
    <property type="entry name" value="DIMETHYL SULFOXIDE REDUCTASE TRANSCRIPTIONAL ACTIVATOR"/>
    <property type="match status" value="1"/>
</dbReference>
<dbReference type="OrthoDB" id="198846at2157"/>
<gene>
    <name evidence="5" type="ORF">SAMN05192554_11536</name>
</gene>
<keyword evidence="6" id="KW-1185">Reference proteome</keyword>
<name>A0A1G9YM57_9EURY</name>
<evidence type="ECO:0000259" key="4">
    <source>
        <dbReference type="Pfam" id="PF24281"/>
    </source>
</evidence>
<dbReference type="Proteomes" id="UP000199370">
    <property type="component" value="Unassembled WGS sequence"/>
</dbReference>
<sequence>MTEMYEFAFDIRYDDGADEYMQAFIEDDSLRSEAVYACFDPAEMWVLESVTGDTESITAVSDLVLAESMDRDSVSGRPCDATRQTSTLASDPRRLVTFTYVSDVTYCDAVPVIAAKYVDDGVLFRQTRDGETAHWQVFVQNDDQIGLLYDTLSARLGDGLDFSFDHLTEGGQWDSRLLSPEGVRPEQREALAVAVERGYFETPREVTLDELADELDLPRSTVSYRLRRATAELAKGFVEHQP</sequence>
<keyword evidence="2" id="KW-0804">Transcription</keyword>
<evidence type="ECO:0000256" key="2">
    <source>
        <dbReference type="ARBA" id="ARBA00023163"/>
    </source>
</evidence>
<feature type="domain" description="HTH bat-type" evidence="3">
    <location>
        <begin position="186"/>
        <end position="234"/>
    </location>
</feature>
<proteinExistence type="predicted"/>
<feature type="domain" description="HVO-2928 N-terminal" evidence="4">
    <location>
        <begin position="6"/>
        <end position="173"/>
    </location>
</feature>
<dbReference type="RefSeq" id="WP_217639155.1">
    <property type="nucleotide sequence ID" value="NZ_FNIA01000015.1"/>
</dbReference>
<evidence type="ECO:0000256" key="1">
    <source>
        <dbReference type="ARBA" id="ARBA00023015"/>
    </source>
</evidence>
<protein>
    <submittedName>
        <fullName evidence="5">HTH DNA binding domain-containing protein</fullName>
    </submittedName>
</protein>
<dbReference type="Pfam" id="PF24281">
    <property type="entry name" value="HVO_2928_N"/>
    <property type="match status" value="1"/>
</dbReference>
<organism evidence="5 6">
    <name type="scientific">Haloarchaeobius iranensis</name>
    <dbReference type="NCBI Taxonomy" id="996166"/>
    <lineage>
        <taxon>Archaea</taxon>
        <taxon>Methanobacteriati</taxon>
        <taxon>Methanobacteriota</taxon>
        <taxon>Stenosarchaea group</taxon>
        <taxon>Halobacteria</taxon>
        <taxon>Halobacteriales</taxon>
        <taxon>Halorubellaceae</taxon>
        <taxon>Haloarchaeobius</taxon>
    </lineage>
</organism>
<accession>A0A1G9YM57</accession>